<accession>A0ACA9MLN7</accession>
<sequence>MNRFHQDSPSSTAYGFRRDLCNSNEEDSGADFCNESGSATQTQTGSPKLPTTNSFFTPFPSSLTSDPSNAAQPQLSSQVSTSTYGYSPRSVGSVTSNDSASKTTEIYYYGPVYSSDIIQTSKTSITNSYDKATFSTDIYFKKMVFAIGLVTSIGLLILIILLLKKKHKKSIDNSSSFPQDDSNHSQGIQNVRVPSLPSAVITQNSKIEASEVYPSPEIKGINRKDSSISIIIEEIDKEILILKDPVNWEE</sequence>
<name>A0ACA9MLN7_9GLOM</name>
<organism evidence="1 2">
    <name type="scientific">Acaulospora colombiana</name>
    <dbReference type="NCBI Taxonomy" id="27376"/>
    <lineage>
        <taxon>Eukaryota</taxon>
        <taxon>Fungi</taxon>
        <taxon>Fungi incertae sedis</taxon>
        <taxon>Mucoromycota</taxon>
        <taxon>Glomeromycotina</taxon>
        <taxon>Glomeromycetes</taxon>
        <taxon>Diversisporales</taxon>
        <taxon>Acaulosporaceae</taxon>
        <taxon>Acaulospora</taxon>
    </lineage>
</organism>
<gene>
    <name evidence="1" type="ORF">ACOLOM_LOCUS6125</name>
</gene>
<proteinExistence type="predicted"/>
<reference evidence="1" key="1">
    <citation type="submission" date="2021-06" db="EMBL/GenBank/DDBJ databases">
        <authorList>
            <person name="Kallberg Y."/>
            <person name="Tangrot J."/>
            <person name="Rosling A."/>
        </authorList>
    </citation>
    <scope>NUCLEOTIDE SEQUENCE</scope>
    <source>
        <strain evidence="1">CL356</strain>
    </source>
</reference>
<feature type="non-terminal residue" evidence="1">
    <location>
        <position position="250"/>
    </location>
</feature>
<protein>
    <submittedName>
        <fullName evidence="1">17278_t:CDS:1</fullName>
    </submittedName>
</protein>
<dbReference type="Proteomes" id="UP000789525">
    <property type="component" value="Unassembled WGS sequence"/>
</dbReference>
<evidence type="ECO:0000313" key="2">
    <source>
        <dbReference type="Proteomes" id="UP000789525"/>
    </source>
</evidence>
<keyword evidence="2" id="KW-1185">Reference proteome</keyword>
<comment type="caution">
    <text evidence="1">The sequence shown here is derived from an EMBL/GenBank/DDBJ whole genome shotgun (WGS) entry which is preliminary data.</text>
</comment>
<dbReference type="EMBL" id="CAJVPT010012219">
    <property type="protein sequence ID" value="CAG8585605.1"/>
    <property type="molecule type" value="Genomic_DNA"/>
</dbReference>
<evidence type="ECO:0000313" key="1">
    <source>
        <dbReference type="EMBL" id="CAG8585605.1"/>
    </source>
</evidence>